<dbReference type="InParanoid" id="W5NNY1"/>
<organism evidence="2 3">
    <name type="scientific">Lepisosteus oculatus</name>
    <name type="common">Spotted gar</name>
    <dbReference type="NCBI Taxonomy" id="7918"/>
    <lineage>
        <taxon>Eukaryota</taxon>
        <taxon>Metazoa</taxon>
        <taxon>Chordata</taxon>
        <taxon>Craniata</taxon>
        <taxon>Vertebrata</taxon>
        <taxon>Euteleostomi</taxon>
        <taxon>Actinopterygii</taxon>
        <taxon>Neopterygii</taxon>
        <taxon>Holostei</taxon>
        <taxon>Semionotiformes</taxon>
        <taxon>Lepisosteidae</taxon>
        <taxon>Lepisosteus</taxon>
    </lineage>
</organism>
<accession>W5NNY1</accession>
<dbReference type="PANTHER" id="PTHR38325">
    <property type="entry name" value="MCG55969"/>
    <property type="match status" value="1"/>
</dbReference>
<reference evidence="2" key="3">
    <citation type="submission" date="2025-09" db="UniProtKB">
        <authorList>
            <consortium name="Ensembl"/>
        </authorList>
    </citation>
    <scope>IDENTIFICATION</scope>
</reference>
<dbReference type="Proteomes" id="UP000018468">
    <property type="component" value="Linkage group LG5"/>
</dbReference>
<feature type="transmembrane region" description="Helical" evidence="1">
    <location>
        <begin position="44"/>
        <end position="65"/>
    </location>
</feature>
<dbReference type="HOGENOM" id="CLU_1849757_0_0_1"/>
<proteinExistence type="predicted"/>
<dbReference type="Ensembl" id="ENSLOCT00000022381.1">
    <property type="protein sequence ID" value="ENSLOCP00000022340.1"/>
    <property type="gene ID" value="ENSLOCG00000018239.1"/>
</dbReference>
<dbReference type="PANTHER" id="PTHR38325:SF1">
    <property type="entry name" value="GENE, 17455-RELATED"/>
    <property type="match status" value="1"/>
</dbReference>
<dbReference type="InterPro" id="IPR039954">
    <property type="entry name" value="DUF5527"/>
</dbReference>
<name>W5NNY1_LEPOC</name>
<dbReference type="eggNOG" id="ENOG502S4ZY">
    <property type="taxonomic scope" value="Eukaryota"/>
</dbReference>
<keyword evidence="1" id="KW-1133">Transmembrane helix</keyword>
<dbReference type="Bgee" id="ENSLOCG00000018239">
    <property type="expression patterns" value="Expressed in heart and 10 other cell types or tissues"/>
</dbReference>
<protein>
    <submittedName>
        <fullName evidence="2">Chromosome 10 open reading frame 105</fullName>
    </submittedName>
</protein>
<dbReference type="Pfam" id="PF17665">
    <property type="entry name" value="DUF5527"/>
    <property type="match status" value="1"/>
</dbReference>
<reference evidence="2" key="2">
    <citation type="submission" date="2025-08" db="UniProtKB">
        <authorList>
            <consortium name="Ensembl"/>
        </authorList>
    </citation>
    <scope>IDENTIFICATION</scope>
</reference>
<keyword evidence="1" id="KW-0472">Membrane</keyword>
<evidence type="ECO:0000313" key="3">
    <source>
        <dbReference type="Proteomes" id="UP000018468"/>
    </source>
</evidence>
<sequence length="134" mass="14606">VCCAGKMSELVNSSAVPLNDSWTLLSRSPLPTVSPVPVPDPLPIILAVLCLFVLFASCAAFLALCRPSALERARNGHRESMPHHSGDTSEPQLRLWKRLGSLRQSLSSFRRTQRPPAPCRSAHNPLPCLDATEI</sequence>
<dbReference type="EMBL" id="AHAT01004005">
    <property type="status" value="NOT_ANNOTATED_CDS"/>
    <property type="molecule type" value="Genomic_DNA"/>
</dbReference>
<dbReference type="OMA" id="IASCIVF"/>
<keyword evidence="3" id="KW-1185">Reference proteome</keyword>
<reference evidence="3" key="1">
    <citation type="submission" date="2011-12" db="EMBL/GenBank/DDBJ databases">
        <title>The Draft Genome of Lepisosteus oculatus.</title>
        <authorList>
            <consortium name="The Broad Institute Genome Assembly &amp; Analysis Group"/>
            <consortium name="Computational R&amp;D Group"/>
            <consortium name="and Sequencing Platform"/>
            <person name="Di Palma F."/>
            <person name="Alfoldi J."/>
            <person name="Johnson J."/>
            <person name="Berlin A."/>
            <person name="Gnerre S."/>
            <person name="Jaffe D."/>
            <person name="MacCallum I."/>
            <person name="Young S."/>
            <person name="Walker B.J."/>
            <person name="Lander E.S."/>
            <person name="Lindblad-Toh K."/>
        </authorList>
    </citation>
    <scope>NUCLEOTIDE SEQUENCE [LARGE SCALE GENOMIC DNA]</scope>
</reference>
<dbReference type="AlphaFoldDB" id="W5NNY1"/>
<evidence type="ECO:0000256" key="1">
    <source>
        <dbReference type="SAM" id="Phobius"/>
    </source>
</evidence>
<dbReference type="GeneTree" id="ENSGT00490000043902"/>
<keyword evidence="1" id="KW-0812">Transmembrane</keyword>
<evidence type="ECO:0000313" key="2">
    <source>
        <dbReference type="Ensembl" id="ENSLOCP00000022340.1"/>
    </source>
</evidence>